<dbReference type="PANTHER" id="PTHR43362:SF1">
    <property type="entry name" value="MANNITOL DEHYDROGENASE 2-RELATED"/>
    <property type="match status" value="1"/>
</dbReference>
<dbReference type="InterPro" id="IPR013328">
    <property type="entry name" value="6PGD_dom2"/>
</dbReference>
<evidence type="ECO:0000256" key="2">
    <source>
        <dbReference type="ARBA" id="ARBA00012939"/>
    </source>
</evidence>
<dbReference type="Proteomes" id="UP001500326">
    <property type="component" value="Unassembled WGS sequence"/>
</dbReference>
<comment type="caution">
    <text evidence="10">The sequence shown here is derived from an EMBL/GenBank/DDBJ whole genome shotgun (WGS) entry which is preliminary data.</text>
</comment>
<keyword evidence="5" id="KW-0520">NAD</keyword>
<keyword evidence="11" id="KW-1185">Reference proteome</keyword>
<comment type="catalytic activity">
    <reaction evidence="6">
        <text>D-mannitol 1-phosphate + NAD(+) = beta-D-fructose 6-phosphate + NADH + H(+)</text>
        <dbReference type="Rhea" id="RHEA:19661"/>
        <dbReference type="ChEBI" id="CHEBI:15378"/>
        <dbReference type="ChEBI" id="CHEBI:57540"/>
        <dbReference type="ChEBI" id="CHEBI:57634"/>
        <dbReference type="ChEBI" id="CHEBI:57945"/>
        <dbReference type="ChEBI" id="CHEBI:61381"/>
        <dbReference type="EC" id="1.1.1.17"/>
    </reaction>
</comment>
<keyword evidence="4" id="KW-0560">Oxidoreductase</keyword>
<sequence>MIGRADGASDETSARRLSASTVDEANDGVGRPEFDRSDLSVGIVHVGVGGFHRAHMAMCVDSLMSQGLALDWAICGVGLLESDRRIKTIFDAQDCLYTLTVKHPDGREESTVIGSIVDYLFAPDEPEAVIERMAHPGTRIVSLTITEGGYNFDRVTGEFDATAPAVVSDLVPGAVPTTVFGYVTEALRRRRDRGIPAFTVLSCDNIQGNGHMAARVFTAFAELKDPALGAWVRENVSFPNSMVDRITPVTSAEDVASTERRLGLKDEWPVVCEPFFQWVIEDDFPLGRPPVERAGAQLVGDVEPYELMKLRLLNASHQGLCYFGYLSGYRLVHDALADPLIETFLLAYMDREATPTLRPVPGVDLDKYKHTLIERFSNPFVRDTIARLCAESSDRIPKWLVPVIREQLDAGGEVALSAAIVASWARYAEAIDEQGEPITVVDPLRDELVAIAQTQHDDPLAFIRNRALFGDLAENARFADAYSRALHSLHTVGAHETLRTLIGAPIGASTPDEVHPNESEKKL</sequence>
<dbReference type="PANTHER" id="PTHR43362">
    <property type="entry name" value="MANNITOL DEHYDROGENASE DSF1-RELATED"/>
    <property type="match status" value="1"/>
</dbReference>
<feature type="region of interest" description="Disordered" evidence="7">
    <location>
        <begin position="1"/>
        <end position="33"/>
    </location>
</feature>
<dbReference type="PRINTS" id="PR00084">
    <property type="entry name" value="MTLDHDRGNASE"/>
</dbReference>
<dbReference type="EMBL" id="BAAAOH010000001">
    <property type="protein sequence ID" value="GAA1972332.1"/>
    <property type="molecule type" value="Genomic_DNA"/>
</dbReference>
<feature type="domain" description="Mannitol dehydrogenase N-terminal" evidence="8">
    <location>
        <begin position="42"/>
        <end position="292"/>
    </location>
</feature>
<proteinExistence type="inferred from homology"/>
<comment type="similarity">
    <text evidence="1">Belongs to the mannitol dehydrogenase family.</text>
</comment>
<dbReference type="SUPFAM" id="SSF51735">
    <property type="entry name" value="NAD(P)-binding Rossmann-fold domains"/>
    <property type="match status" value="1"/>
</dbReference>
<dbReference type="PROSITE" id="PS00974">
    <property type="entry name" value="MANNITOL_DHGENASE"/>
    <property type="match status" value="1"/>
</dbReference>
<feature type="domain" description="Mannitol dehydrogenase C-terminal" evidence="9">
    <location>
        <begin position="301"/>
        <end position="489"/>
    </location>
</feature>
<evidence type="ECO:0000259" key="9">
    <source>
        <dbReference type="Pfam" id="PF08125"/>
    </source>
</evidence>
<dbReference type="InterPro" id="IPR050988">
    <property type="entry name" value="Mannitol_DH/Oxidoreductase"/>
</dbReference>
<gene>
    <name evidence="10" type="ORF">GCM10009777_00360</name>
</gene>
<evidence type="ECO:0000259" key="8">
    <source>
        <dbReference type="Pfam" id="PF01232"/>
    </source>
</evidence>
<evidence type="ECO:0000256" key="7">
    <source>
        <dbReference type="SAM" id="MobiDB-lite"/>
    </source>
</evidence>
<evidence type="ECO:0000256" key="6">
    <source>
        <dbReference type="ARBA" id="ARBA00048615"/>
    </source>
</evidence>
<dbReference type="SUPFAM" id="SSF48179">
    <property type="entry name" value="6-phosphogluconate dehydrogenase C-terminal domain-like"/>
    <property type="match status" value="1"/>
</dbReference>
<evidence type="ECO:0000313" key="11">
    <source>
        <dbReference type="Proteomes" id="UP001500326"/>
    </source>
</evidence>
<reference evidence="10 11" key="1">
    <citation type="journal article" date="2019" name="Int. J. Syst. Evol. Microbiol.">
        <title>The Global Catalogue of Microorganisms (GCM) 10K type strain sequencing project: providing services to taxonomists for standard genome sequencing and annotation.</title>
        <authorList>
            <consortium name="The Broad Institute Genomics Platform"/>
            <consortium name="The Broad Institute Genome Sequencing Center for Infectious Disease"/>
            <person name="Wu L."/>
            <person name="Ma J."/>
        </authorList>
    </citation>
    <scope>NUCLEOTIDE SEQUENCE [LARGE SCALE GENOMIC DNA]</scope>
    <source>
        <strain evidence="10 11">JCM 14902</strain>
    </source>
</reference>
<evidence type="ECO:0000256" key="3">
    <source>
        <dbReference type="ARBA" id="ARBA00016219"/>
    </source>
</evidence>
<dbReference type="InterPro" id="IPR023027">
    <property type="entry name" value="Mannitol_DH_CS"/>
</dbReference>
<name>A0ABN2RNV5_9MICO</name>
<dbReference type="Pfam" id="PF08125">
    <property type="entry name" value="Mannitol_dh_C"/>
    <property type="match status" value="1"/>
</dbReference>
<dbReference type="Gene3D" id="3.40.50.720">
    <property type="entry name" value="NAD(P)-binding Rossmann-like Domain"/>
    <property type="match status" value="1"/>
</dbReference>
<evidence type="ECO:0000256" key="1">
    <source>
        <dbReference type="ARBA" id="ARBA00006541"/>
    </source>
</evidence>
<dbReference type="Pfam" id="PF01232">
    <property type="entry name" value="Mannitol_dh"/>
    <property type="match status" value="1"/>
</dbReference>
<dbReference type="EC" id="1.1.1.17" evidence="2"/>
<accession>A0ABN2RNV5</accession>
<organism evidence="10 11">
    <name type="scientific">Microbacterium pumilum</name>
    <dbReference type="NCBI Taxonomy" id="344165"/>
    <lineage>
        <taxon>Bacteria</taxon>
        <taxon>Bacillati</taxon>
        <taxon>Actinomycetota</taxon>
        <taxon>Actinomycetes</taxon>
        <taxon>Micrococcales</taxon>
        <taxon>Microbacteriaceae</taxon>
        <taxon>Microbacterium</taxon>
    </lineage>
</organism>
<dbReference type="InterPro" id="IPR036291">
    <property type="entry name" value="NAD(P)-bd_dom_sf"/>
</dbReference>
<evidence type="ECO:0000256" key="5">
    <source>
        <dbReference type="ARBA" id="ARBA00023027"/>
    </source>
</evidence>
<protein>
    <recommendedName>
        <fullName evidence="3">Mannitol-1-phosphate 5-dehydrogenase</fullName>
        <ecNumber evidence="2">1.1.1.17</ecNumber>
    </recommendedName>
</protein>
<evidence type="ECO:0000313" key="10">
    <source>
        <dbReference type="EMBL" id="GAA1972332.1"/>
    </source>
</evidence>
<dbReference type="InterPro" id="IPR013131">
    <property type="entry name" value="Mannitol_DH_N"/>
</dbReference>
<dbReference type="Gene3D" id="1.10.1040.10">
    <property type="entry name" value="N-(1-d-carboxylethyl)-l-norvaline Dehydrogenase, domain 2"/>
    <property type="match status" value="1"/>
</dbReference>
<dbReference type="InterPro" id="IPR008927">
    <property type="entry name" value="6-PGluconate_DH-like_C_sf"/>
</dbReference>
<evidence type="ECO:0000256" key="4">
    <source>
        <dbReference type="ARBA" id="ARBA00023002"/>
    </source>
</evidence>
<dbReference type="InterPro" id="IPR000669">
    <property type="entry name" value="Mannitol_DH"/>
</dbReference>
<dbReference type="InterPro" id="IPR013118">
    <property type="entry name" value="Mannitol_DH_C"/>
</dbReference>